<feature type="transmembrane region" description="Helical" evidence="3">
    <location>
        <begin position="120"/>
        <end position="142"/>
    </location>
</feature>
<dbReference type="Gene3D" id="1.20.1250.20">
    <property type="entry name" value="MFS general substrate transporter like domains"/>
    <property type="match status" value="2"/>
</dbReference>
<evidence type="ECO:0000259" key="4">
    <source>
        <dbReference type="PROSITE" id="PS50850"/>
    </source>
</evidence>
<feature type="transmembrane region" description="Helical" evidence="3">
    <location>
        <begin position="502"/>
        <end position="526"/>
    </location>
</feature>
<dbReference type="InterPro" id="IPR020846">
    <property type="entry name" value="MFS_dom"/>
</dbReference>
<name>A0A8D8RRY9_9HEMI</name>
<feature type="region of interest" description="Disordered" evidence="2">
    <location>
        <begin position="1"/>
        <end position="44"/>
    </location>
</feature>
<sequence>MPTAANEKKPAVGNGQKRNGATVRPASEQDEDLSGRPPPSKGPVAPDGGWGWVVVFASFMIHIVTDGVTYSFGILFKEFTTVFQEGDAKTAWIASLLVGVTLCSGPISSALVNKYGCRKVTIAGSILGAATLAVSVFAQNVITLCITIGFGTGLGFGLIYLPAIVSVTCYFERLRSLATGIAVCGSGLGTIIFAPVINYTVKEYGWKWTLLFLALVVLSAIFFGILFRPLEDPAEPEPTATPQETQPFLVKVSSVDSPDSEQKTLSTQNLSSQNSQNNLNVDNNGTNGNKRPHSVHGHVVVPVVPQNGIISNNQNSMSNGTHPAPNKLDDSRFALSQPLLWEKGAHVTKSATSITKSNRTLTGSNHGGSGLMHKKDILYFGSVKSIADHSTVPSTEMTVPNEEVVDVKEEPENQGCLSADTKQTLKEMLDMGLLKDPIFILFTISNIFTSIGFNVPYLYLVKLAEVRHVENGDTLLSIIGAANMVSRVVLGYFSDKPYVNRLYVYNSCLAICGLSTCLCALCHTYMQLAIYSIFFGSMIGAYVGLTSVILVDLLGLDRLTNAFGLLLLFQGIASLVGPPIAGFMFDMTQSYSPAFYMAGICIGVSGLMLFVIPSLQAYLLRRRQFSSES</sequence>
<feature type="region of interest" description="Disordered" evidence="2">
    <location>
        <begin position="308"/>
        <end position="328"/>
    </location>
</feature>
<feature type="transmembrane region" description="Helical" evidence="3">
    <location>
        <begin position="92"/>
        <end position="113"/>
    </location>
</feature>
<feature type="region of interest" description="Disordered" evidence="2">
    <location>
        <begin position="258"/>
        <end position="295"/>
    </location>
</feature>
<evidence type="ECO:0000256" key="2">
    <source>
        <dbReference type="SAM" id="MobiDB-lite"/>
    </source>
</evidence>
<feature type="transmembrane region" description="Helical" evidence="3">
    <location>
        <begin position="472"/>
        <end position="490"/>
    </location>
</feature>
<dbReference type="InterPro" id="IPR036259">
    <property type="entry name" value="MFS_trans_sf"/>
</dbReference>
<comment type="subcellular location">
    <subcellularLocation>
        <location evidence="1">Membrane</location>
        <topology evidence="1">Multi-pass membrane protein</topology>
    </subcellularLocation>
</comment>
<feature type="transmembrane region" description="Helical" evidence="3">
    <location>
        <begin position="562"/>
        <end position="583"/>
    </location>
</feature>
<dbReference type="InterPro" id="IPR011701">
    <property type="entry name" value="MFS"/>
</dbReference>
<feature type="compositionally biased region" description="Basic and acidic residues" evidence="2">
    <location>
        <begin position="1"/>
        <end position="10"/>
    </location>
</feature>
<keyword evidence="3" id="KW-1133">Transmembrane helix</keyword>
<feature type="transmembrane region" description="Helical" evidence="3">
    <location>
        <begin position="438"/>
        <end position="460"/>
    </location>
</feature>
<organism evidence="5">
    <name type="scientific">Cacopsylla melanoneura</name>
    <dbReference type="NCBI Taxonomy" id="428564"/>
    <lineage>
        <taxon>Eukaryota</taxon>
        <taxon>Metazoa</taxon>
        <taxon>Ecdysozoa</taxon>
        <taxon>Arthropoda</taxon>
        <taxon>Hexapoda</taxon>
        <taxon>Insecta</taxon>
        <taxon>Pterygota</taxon>
        <taxon>Neoptera</taxon>
        <taxon>Paraneoptera</taxon>
        <taxon>Hemiptera</taxon>
        <taxon>Sternorrhyncha</taxon>
        <taxon>Psylloidea</taxon>
        <taxon>Psyllidae</taxon>
        <taxon>Psyllinae</taxon>
        <taxon>Cacopsylla</taxon>
    </lineage>
</organism>
<dbReference type="GO" id="GO:0008028">
    <property type="term" value="F:monocarboxylic acid transmembrane transporter activity"/>
    <property type="evidence" value="ECO:0007669"/>
    <property type="project" value="TreeGrafter"/>
</dbReference>
<feature type="transmembrane region" description="Helical" evidence="3">
    <location>
        <begin position="208"/>
        <end position="227"/>
    </location>
</feature>
<feature type="transmembrane region" description="Helical" evidence="3">
    <location>
        <begin position="50"/>
        <end position="72"/>
    </location>
</feature>
<feature type="transmembrane region" description="Helical" evidence="3">
    <location>
        <begin position="148"/>
        <end position="170"/>
    </location>
</feature>
<evidence type="ECO:0000256" key="1">
    <source>
        <dbReference type="ARBA" id="ARBA00004141"/>
    </source>
</evidence>
<dbReference type="Pfam" id="PF07690">
    <property type="entry name" value="MFS_1"/>
    <property type="match status" value="2"/>
</dbReference>
<feature type="transmembrane region" description="Helical" evidence="3">
    <location>
        <begin position="532"/>
        <end position="555"/>
    </location>
</feature>
<dbReference type="GO" id="GO:0016020">
    <property type="term" value="C:membrane"/>
    <property type="evidence" value="ECO:0007669"/>
    <property type="project" value="UniProtKB-SubCell"/>
</dbReference>
<keyword evidence="3" id="KW-0472">Membrane</keyword>
<dbReference type="CDD" id="cd17352">
    <property type="entry name" value="MFS_MCT_SLC16"/>
    <property type="match status" value="1"/>
</dbReference>
<dbReference type="PANTHER" id="PTHR11360">
    <property type="entry name" value="MONOCARBOXYLATE TRANSPORTER"/>
    <property type="match status" value="1"/>
</dbReference>
<dbReference type="EMBL" id="HBUF01568916">
    <property type="protein sequence ID" value="CAG6765719.1"/>
    <property type="molecule type" value="Transcribed_RNA"/>
</dbReference>
<accession>A0A8D8RRY9</accession>
<feature type="compositionally biased region" description="Polar residues" evidence="2">
    <location>
        <begin position="308"/>
        <end position="321"/>
    </location>
</feature>
<dbReference type="PANTHER" id="PTHR11360:SF284">
    <property type="entry name" value="EG:103B4.3 PROTEIN-RELATED"/>
    <property type="match status" value="1"/>
</dbReference>
<feature type="transmembrane region" description="Helical" evidence="3">
    <location>
        <begin position="595"/>
        <end position="620"/>
    </location>
</feature>
<proteinExistence type="predicted"/>
<dbReference type="PROSITE" id="PS50850">
    <property type="entry name" value="MFS"/>
    <property type="match status" value="1"/>
</dbReference>
<keyword evidence="3" id="KW-0812">Transmembrane</keyword>
<feature type="compositionally biased region" description="Low complexity" evidence="2">
    <location>
        <begin position="264"/>
        <end position="289"/>
    </location>
</feature>
<evidence type="ECO:0000256" key="3">
    <source>
        <dbReference type="SAM" id="Phobius"/>
    </source>
</evidence>
<reference evidence="5" key="1">
    <citation type="submission" date="2021-05" db="EMBL/GenBank/DDBJ databases">
        <authorList>
            <person name="Alioto T."/>
            <person name="Alioto T."/>
            <person name="Gomez Garrido J."/>
        </authorList>
    </citation>
    <scope>NUCLEOTIDE SEQUENCE</scope>
</reference>
<dbReference type="EMBL" id="HBUF01184923">
    <property type="protein sequence ID" value="CAG6656439.1"/>
    <property type="molecule type" value="Transcribed_RNA"/>
</dbReference>
<protein>
    <submittedName>
        <fullName evidence="5">Monocarboxylate transporter 9</fullName>
    </submittedName>
</protein>
<evidence type="ECO:0000313" key="5">
    <source>
        <dbReference type="EMBL" id="CAG6656439.1"/>
    </source>
</evidence>
<dbReference type="AlphaFoldDB" id="A0A8D8RRY9"/>
<feature type="domain" description="Major facilitator superfamily (MFS) profile" evidence="4">
    <location>
        <begin position="416"/>
        <end position="629"/>
    </location>
</feature>
<dbReference type="InterPro" id="IPR050327">
    <property type="entry name" value="Proton-linked_MCT"/>
</dbReference>
<feature type="transmembrane region" description="Helical" evidence="3">
    <location>
        <begin position="177"/>
        <end position="196"/>
    </location>
</feature>
<dbReference type="SUPFAM" id="SSF103473">
    <property type="entry name" value="MFS general substrate transporter"/>
    <property type="match status" value="1"/>
</dbReference>